<dbReference type="InterPro" id="IPR029058">
    <property type="entry name" value="AB_hydrolase_fold"/>
</dbReference>
<dbReference type="OrthoDB" id="294702at2759"/>
<dbReference type="PANTHER" id="PTHR11822">
    <property type="entry name" value="NADP-SPECIFIC ISOCITRATE DEHYDROGENASE"/>
    <property type="match status" value="1"/>
</dbReference>
<accession>A0A9E7GHE7</accession>
<dbReference type="GO" id="GO:0006099">
    <property type="term" value="P:tricarboxylic acid cycle"/>
    <property type="evidence" value="ECO:0007669"/>
    <property type="project" value="UniProtKB-KW"/>
</dbReference>
<keyword evidence="6" id="KW-0479">Metal-binding</keyword>
<dbReference type="Pfam" id="PF12697">
    <property type="entry name" value="Abhydrolase_6"/>
    <property type="match status" value="1"/>
</dbReference>
<dbReference type="FunFam" id="3.40.50.1820:FF:000270">
    <property type="entry name" value="Alpha/beta-Hydrolases superfamily protein"/>
    <property type="match status" value="1"/>
</dbReference>
<name>A0A9E7GHE7_9LILI</name>
<comment type="cofactor">
    <cofactor evidence="1">
        <name>Mn(2+)</name>
        <dbReference type="ChEBI" id="CHEBI:29035"/>
    </cofactor>
</comment>
<evidence type="ECO:0000256" key="10">
    <source>
        <dbReference type="ARBA" id="ARBA00023211"/>
    </source>
</evidence>
<dbReference type="InterPro" id="IPR000073">
    <property type="entry name" value="AB_hydrolase_1"/>
</dbReference>
<protein>
    <recommendedName>
        <fullName evidence="4">isocitrate dehydrogenase (NADP(+))</fullName>
        <ecNumber evidence="4">1.1.1.42</ecNumber>
    </recommendedName>
</protein>
<dbReference type="InterPro" id="IPR024084">
    <property type="entry name" value="IsoPropMal-DH-like_dom"/>
</dbReference>
<evidence type="ECO:0000256" key="9">
    <source>
        <dbReference type="ARBA" id="ARBA00023002"/>
    </source>
</evidence>
<evidence type="ECO:0000256" key="7">
    <source>
        <dbReference type="ARBA" id="ARBA00022842"/>
    </source>
</evidence>
<dbReference type="EC" id="1.1.1.42" evidence="4"/>
<evidence type="ECO:0000256" key="8">
    <source>
        <dbReference type="ARBA" id="ARBA00022857"/>
    </source>
</evidence>
<reference evidence="12" key="1">
    <citation type="submission" date="2022-05" db="EMBL/GenBank/DDBJ databases">
        <title>The Musa troglodytarum L. genome provides insights into the mechanism of non-climacteric behaviour and enrichment of carotenoids.</title>
        <authorList>
            <person name="Wang J."/>
        </authorList>
    </citation>
    <scope>NUCLEOTIDE SEQUENCE</scope>
    <source>
        <tissue evidence="12">Leaf</tissue>
    </source>
</reference>
<dbReference type="InterPro" id="IPR019818">
    <property type="entry name" value="IsoCit/isopropylmalate_DH_CS"/>
</dbReference>
<dbReference type="SUPFAM" id="SSF53659">
    <property type="entry name" value="Isocitrate/Isopropylmalate dehydrogenase-like"/>
    <property type="match status" value="1"/>
</dbReference>
<keyword evidence="13" id="KW-1185">Reference proteome</keyword>
<dbReference type="GO" id="GO:0005739">
    <property type="term" value="C:mitochondrion"/>
    <property type="evidence" value="ECO:0007669"/>
    <property type="project" value="TreeGrafter"/>
</dbReference>
<keyword evidence="7" id="KW-0460">Magnesium</keyword>
<evidence type="ECO:0000313" key="12">
    <source>
        <dbReference type="EMBL" id="URE12312.1"/>
    </source>
</evidence>
<dbReference type="Gene3D" id="3.40.718.10">
    <property type="entry name" value="Isopropylmalate Dehydrogenase"/>
    <property type="match status" value="1"/>
</dbReference>
<dbReference type="EMBL" id="CP097508">
    <property type="protein sequence ID" value="URE12312.1"/>
    <property type="molecule type" value="Genomic_DNA"/>
</dbReference>
<evidence type="ECO:0000256" key="6">
    <source>
        <dbReference type="ARBA" id="ARBA00022723"/>
    </source>
</evidence>
<dbReference type="SMART" id="SM01329">
    <property type="entry name" value="Iso_dh"/>
    <property type="match status" value="1"/>
</dbReference>
<sequence>MPAPIIIPLLHTPSSLYGFPRRLLEEFMPTAQATMATASELDNKHRSFLGGAAKLAMAAAFLVGLASWYYAVEIRPPPPTPCGSEDGPPVTAPRIRLRDGRFLAYSETGVPRERAAYKIVHCHGFGSTRLDNPRASPELIEELGIYIVGYDRAGYGESDPNPRRSRRSEASDIEELADALELGPRFYLIGFSLGGHAVWASIKYIPDRIAGAAMMAPVINYRWPGFPRHLSEEAYRKQQPGDQWALRVAYYAPWLLHWWMKQSWLPSSTVIKGTTHLPNRLDAQLREYAMKNSGMFEEKRKLATQQGMHESFYRDMMVMFGKWEFDPMDLSQPPFPVHLWHGDEDGLVPVTLQRYICSRLSWIDYHELKETGHYLGGHLVNNGSAARYTPQIACFVMRRLLSTGAMSASSPYSSFLPRKNPSSIRLPHQRRLNGVRFSFPTRFVVVGSSVRCLASFSPAERIKVHNPIVEMDGDEMTRVIWTMIKEKLIFPFLELDIKYYDLGLLNRDATDDRVTVESAEATLKHNVAVKCATITPGTVFREPILCRNVPRIVAGWKKPICIGRHAFGDQYRATDMVVKGPGKLKMVFVPADKGPPVEQDVYEFKGSGIALSMYNVDESIRAFAESSMSMAFAKKWPLYLSTKNTILKKYDGRYEHRLIDDMVAYALKSSGGYVWACKNYDGDVQSDFLAQGFGSLGLMTSVLLSSDGKTLEAEAAHGTVTRHFRLHQRGQETSTNSIASIFAWTRGLEHRAKLDKHEKLQDFVQKLESACIETVESGKMTKDLALLIHGPRVSREFYLNTKEFVDAVAQNLKEKIQVAAVI</sequence>
<evidence type="ECO:0000256" key="3">
    <source>
        <dbReference type="ARBA" id="ARBA00007769"/>
    </source>
</evidence>
<comment type="cofactor">
    <cofactor evidence="2">
        <name>Mg(2+)</name>
        <dbReference type="ChEBI" id="CHEBI:18420"/>
    </cofactor>
</comment>
<dbReference type="Proteomes" id="UP001055439">
    <property type="component" value="Chromosome 6"/>
</dbReference>
<dbReference type="Pfam" id="PF00180">
    <property type="entry name" value="Iso_dh"/>
    <property type="match status" value="1"/>
</dbReference>
<dbReference type="PROSITE" id="PS00470">
    <property type="entry name" value="IDH_IMDH"/>
    <property type="match status" value="1"/>
</dbReference>
<dbReference type="GO" id="GO:0000287">
    <property type="term" value="F:magnesium ion binding"/>
    <property type="evidence" value="ECO:0007669"/>
    <property type="project" value="InterPro"/>
</dbReference>
<evidence type="ECO:0000256" key="5">
    <source>
        <dbReference type="ARBA" id="ARBA00022532"/>
    </source>
</evidence>
<dbReference type="GO" id="GO:0004450">
    <property type="term" value="F:isocitrate dehydrogenase (NADP+) activity"/>
    <property type="evidence" value="ECO:0007669"/>
    <property type="project" value="UniProtKB-EC"/>
</dbReference>
<comment type="similarity">
    <text evidence="3">Belongs to the isocitrate and isopropylmalate dehydrogenases family.</text>
</comment>
<dbReference type="GO" id="GO:0006102">
    <property type="term" value="P:isocitrate metabolic process"/>
    <property type="evidence" value="ECO:0007669"/>
    <property type="project" value="InterPro"/>
</dbReference>
<keyword evidence="9" id="KW-0560">Oxidoreductase</keyword>
<organism evidence="12 13">
    <name type="scientific">Musa troglodytarum</name>
    <name type="common">fe'i banana</name>
    <dbReference type="NCBI Taxonomy" id="320322"/>
    <lineage>
        <taxon>Eukaryota</taxon>
        <taxon>Viridiplantae</taxon>
        <taxon>Streptophyta</taxon>
        <taxon>Embryophyta</taxon>
        <taxon>Tracheophyta</taxon>
        <taxon>Spermatophyta</taxon>
        <taxon>Magnoliopsida</taxon>
        <taxon>Liliopsida</taxon>
        <taxon>Zingiberales</taxon>
        <taxon>Musaceae</taxon>
        <taxon>Musa</taxon>
    </lineage>
</organism>
<dbReference type="AlphaFoldDB" id="A0A9E7GHE7"/>
<evidence type="ECO:0000256" key="1">
    <source>
        <dbReference type="ARBA" id="ARBA00001936"/>
    </source>
</evidence>
<dbReference type="Gene3D" id="3.40.50.1820">
    <property type="entry name" value="alpha/beta hydrolase"/>
    <property type="match status" value="1"/>
</dbReference>
<keyword evidence="10" id="KW-0464">Manganese</keyword>
<dbReference type="InterPro" id="IPR004790">
    <property type="entry name" value="Isocitrate_DH_NADP"/>
</dbReference>
<gene>
    <name evidence="12" type="ORF">MUK42_03734</name>
</gene>
<dbReference type="GO" id="GO:0006739">
    <property type="term" value="P:NADP+ metabolic process"/>
    <property type="evidence" value="ECO:0007669"/>
    <property type="project" value="TreeGrafter"/>
</dbReference>
<proteinExistence type="inferred from homology"/>
<dbReference type="GO" id="GO:0051287">
    <property type="term" value="F:NAD binding"/>
    <property type="evidence" value="ECO:0007669"/>
    <property type="project" value="InterPro"/>
</dbReference>
<evidence type="ECO:0000313" key="13">
    <source>
        <dbReference type="Proteomes" id="UP001055439"/>
    </source>
</evidence>
<keyword evidence="8" id="KW-0521">NADP</keyword>
<evidence type="ECO:0000256" key="4">
    <source>
        <dbReference type="ARBA" id="ARBA00013013"/>
    </source>
</evidence>
<dbReference type="SUPFAM" id="SSF53474">
    <property type="entry name" value="alpha/beta-Hydrolases"/>
    <property type="match status" value="1"/>
</dbReference>
<evidence type="ECO:0000259" key="11">
    <source>
        <dbReference type="SMART" id="SM01329"/>
    </source>
</evidence>
<dbReference type="PANTHER" id="PTHR11822:SF5">
    <property type="entry name" value="ISOCITRATE DEHYDROGENASE [NADP], CHLOROPLASTIC_MITOCHONDRIAL"/>
    <property type="match status" value="1"/>
</dbReference>
<evidence type="ECO:0000256" key="2">
    <source>
        <dbReference type="ARBA" id="ARBA00001946"/>
    </source>
</evidence>
<keyword evidence="5" id="KW-0816">Tricarboxylic acid cycle</keyword>
<feature type="domain" description="Isopropylmalate dehydrogenase-like" evidence="11">
    <location>
        <begin position="467"/>
        <end position="808"/>
    </location>
</feature>